<keyword evidence="4" id="KW-0808">Transferase</keyword>
<dbReference type="OrthoDB" id="197068at2759"/>
<name>A0A6I9QJ45_ELAGV</name>
<dbReference type="FunFam" id="3.40.50.300:FF:001033">
    <property type="entry name" value="Shikimate kinase 2, chloroplastic"/>
    <property type="match status" value="1"/>
</dbReference>
<dbReference type="FunCoup" id="A0A6I9QJ45">
    <property type="interactions" value="826"/>
</dbReference>
<dbReference type="Proteomes" id="UP000504607">
    <property type="component" value="Unplaced"/>
</dbReference>
<keyword evidence="3" id="KW-1185">Reference proteome</keyword>
<dbReference type="InterPro" id="IPR027417">
    <property type="entry name" value="P-loop_NTPase"/>
</dbReference>
<dbReference type="PANTHER" id="PTHR21087">
    <property type="entry name" value="SHIKIMATE KINASE"/>
    <property type="match status" value="1"/>
</dbReference>
<dbReference type="RefSeq" id="XP_010910524.1">
    <property type="nucleotide sequence ID" value="XM_010912222.1"/>
</dbReference>
<dbReference type="SUPFAM" id="SSF52540">
    <property type="entry name" value="P-loop containing nucleoside triphosphate hydrolases"/>
    <property type="match status" value="1"/>
</dbReference>
<dbReference type="Pfam" id="PF01202">
    <property type="entry name" value="SKI"/>
    <property type="match status" value="1"/>
</dbReference>
<proteinExistence type="inferred from homology"/>
<dbReference type="GO" id="GO:0005829">
    <property type="term" value="C:cytosol"/>
    <property type="evidence" value="ECO:0007669"/>
    <property type="project" value="TreeGrafter"/>
</dbReference>
<organism evidence="3 4">
    <name type="scientific">Elaeis guineensis var. tenera</name>
    <name type="common">Oil palm</name>
    <dbReference type="NCBI Taxonomy" id="51953"/>
    <lineage>
        <taxon>Eukaryota</taxon>
        <taxon>Viridiplantae</taxon>
        <taxon>Streptophyta</taxon>
        <taxon>Embryophyta</taxon>
        <taxon>Tracheophyta</taxon>
        <taxon>Spermatophyta</taxon>
        <taxon>Magnoliopsida</taxon>
        <taxon>Liliopsida</taxon>
        <taxon>Arecaceae</taxon>
        <taxon>Arecoideae</taxon>
        <taxon>Cocoseae</taxon>
        <taxon>Elaeidinae</taxon>
        <taxon>Elaeis</taxon>
    </lineage>
</organism>
<dbReference type="InterPro" id="IPR031322">
    <property type="entry name" value="Shikimate/glucono_kinase"/>
</dbReference>
<dbReference type="InterPro" id="IPR000623">
    <property type="entry name" value="Shikimate_kinase/TSH1"/>
</dbReference>
<dbReference type="PANTHER" id="PTHR21087:SF4">
    <property type="entry name" value="INACTIVE SHIKIMATE KINASE LIKE 1, CHLOROPLASTIC-RELATED"/>
    <property type="match status" value="1"/>
</dbReference>
<protein>
    <submittedName>
        <fullName evidence="4">Probable inactive shikimate kinase like 1, chloroplastic</fullName>
    </submittedName>
</protein>
<gene>
    <name evidence="4" type="primary">LOC105036454</name>
</gene>
<comment type="subcellular location">
    <subcellularLocation>
        <location evidence="1">Plastid</location>
        <location evidence="1">Chloroplast</location>
    </subcellularLocation>
</comment>
<reference evidence="4" key="1">
    <citation type="submission" date="2025-08" db="UniProtKB">
        <authorList>
            <consortium name="RefSeq"/>
        </authorList>
    </citation>
    <scope>IDENTIFICATION</scope>
</reference>
<dbReference type="Gene3D" id="3.40.50.300">
    <property type="entry name" value="P-loop containing nucleotide triphosphate hydrolases"/>
    <property type="match status" value="1"/>
</dbReference>
<keyword evidence="4" id="KW-0418">Kinase</keyword>
<comment type="similarity">
    <text evidence="2">Belongs to the shikimate kinase family.</text>
</comment>
<dbReference type="GO" id="GO:0016301">
    <property type="term" value="F:kinase activity"/>
    <property type="evidence" value="ECO:0007669"/>
    <property type="project" value="UniProtKB-KW"/>
</dbReference>
<accession>A0A6I9QJ45</accession>
<evidence type="ECO:0000256" key="2">
    <source>
        <dbReference type="ARBA" id="ARBA00006997"/>
    </source>
</evidence>
<dbReference type="InParanoid" id="A0A6I9QJ45"/>
<evidence type="ECO:0000313" key="3">
    <source>
        <dbReference type="Proteomes" id="UP000504607"/>
    </source>
</evidence>
<evidence type="ECO:0000256" key="1">
    <source>
        <dbReference type="ARBA" id="ARBA00004229"/>
    </source>
</evidence>
<evidence type="ECO:0000313" key="4">
    <source>
        <dbReference type="RefSeq" id="XP_010910524.1"/>
    </source>
</evidence>
<dbReference type="PRINTS" id="PR01100">
    <property type="entry name" value="SHIKIMTKNASE"/>
</dbReference>
<dbReference type="HAMAP" id="MF_00109">
    <property type="entry name" value="Shikimate_kinase"/>
    <property type="match status" value="1"/>
</dbReference>
<feature type="non-terminal residue" evidence="4">
    <location>
        <position position="1"/>
    </location>
</feature>
<sequence length="240" mass="26000">SSRAHGLSGAKMSIELEPSLAVKKKALEISVGLKGTSIFLVGINCAMKTNLGKLLADALKYYYFDSDNLIEQAAGGESAAKSFRERDKEGFCDCETEVLKQLSSMGRLVVCAGDGAVQSSTNLAYLRHGISIWIDVPLDSLANEILKTEAPSPETQPMSDSNSFSEVYAQVLGELSERYNEMKGGYGTADATVSLQRVASQLGYEDSDSVSPEDMTMEALKEIEKLTRVKKMMEAAARPF</sequence>
<dbReference type="AlphaFoldDB" id="A0A6I9QJ45"/>
<dbReference type="GO" id="GO:0009507">
    <property type="term" value="C:chloroplast"/>
    <property type="evidence" value="ECO:0007669"/>
    <property type="project" value="UniProtKB-SubCell"/>
</dbReference>